<organism evidence="3 4">
    <name type="scientific">Podospora aff. communis PSN243</name>
    <dbReference type="NCBI Taxonomy" id="3040156"/>
    <lineage>
        <taxon>Eukaryota</taxon>
        <taxon>Fungi</taxon>
        <taxon>Dikarya</taxon>
        <taxon>Ascomycota</taxon>
        <taxon>Pezizomycotina</taxon>
        <taxon>Sordariomycetes</taxon>
        <taxon>Sordariomycetidae</taxon>
        <taxon>Sordariales</taxon>
        <taxon>Podosporaceae</taxon>
        <taxon>Podospora</taxon>
    </lineage>
</organism>
<dbReference type="EMBL" id="MU865953">
    <property type="protein sequence ID" value="KAK4446879.1"/>
    <property type="molecule type" value="Genomic_DNA"/>
</dbReference>
<keyword evidence="1" id="KW-0175">Coiled coil</keyword>
<protein>
    <submittedName>
        <fullName evidence="3">Uncharacterized protein</fullName>
    </submittedName>
</protein>
<comment type="caution">
    <text evidence="3">The sequence shown here is derived from an EMBL/GenBank/DDBJ whole genome shotgun (WGS) entry which is preliminary data.</text>
</comment>
<dbReference type="Proteomes" id="UP001321760">
    <property type="component" value="Unassembled WGS sequence"/>
</dbReference>
<evidence type="ECO:0000256" key="1">
    <source>
        <dbReference type="SAM" id="Coils"/>
    </source>
</evidence>
<sequence length="965" mass="108600">MAISLSAVAASAYLQRLWNGPRAAPPSKTSENPCPEMVDLRDRLRSDLTQPRLQKTPQREEIETEEPANEEQVESRESSEVPRSPVATARNKQQAKRKRKSPSASTKGKDLTPDPSDRGDNTKSGVRLQLGPRCPLEQPWPALEPRRGRYDSSKPSSSEPSSSEPSPSGSSSSQSRPPEPSSPEPCRPAEFSLRRPRPFRCSPIRKRPRPSLPSHKGSVAPDNDILEDEPGAHALKLENSQLRADLAEAKLQVLRQSRSARAIKQHDDETHAKEIATLRKELATVKTELSTTAEALTKAQEHAKGFSEERKALKEECIARAVQLERMRHTVRIHEGRDAMHNWDEAMGRIGETFALVEEIEILKKKLTKRNDLLIQPEAQLAQYDRIYGTSGTAVESPSQVTELTAAVKMLGAELEEATELTRELGKKLGKQAREIQECHDMIHILQMVAPASEEMATMAQHLASTQQMLRDLSEQHTDTKAKNERLREINVLLDGTVQIERREARKPGDRTGKVDDRMAREGAEVLDYHFRALIEEQENYIKFQRRQLHDAQSDIERLKSGIQGGDHVAEITKKLLETETRLRDTEARLQITQTWLWDTEALLQTARSEPRDAPALSNEPDDITAKSQLEDASKQLQETKIALEDERYKVQNLEGVLDKLYRDAGLPSQVEPTPDSDFVKLFLEIEEHTNSLVWEWYNSLAADRIPKLPKKPPKDPSPINLAELFNRHRWGSLTPDDRQLQVRAAIYHILHATIFSPASPSHPFNRFEPGDPLAEEGLQRFESLLLNTQSSPRPIATKLISLWRTTTLHLASQLPLTADTSYLVAFNHILQLVHPILWHNSLLDPPSDLRRRNKSGGDTRGDIVEAMRTRSKILDICLMAWRLRVMMRRAGQQWGVETMGGGGYVMQGDNKWEDGLVEVKGATGGKMVEREVDYVLFGALVKREAEGELKVLVKAGVVVKRSGG</sequence>
<dbReference type="AlphaFoldDB" id="A0AAV9GFH8"/>
<feature type="compositionally biased region" description="Low complexity" evidence="2">
    <location>
        <begin position="153"/>
        <end position="176"/>
    </location>
</feature>
<feature type="compositionally biased region" description="Low complexity" evidence="2">
    <location>
        <begin position="81"/>
        <end position="92"/>
    </location>
</feature>
<reference evidence="3" key="2">
    <citation type="submission" date="2023-05" db="EMBL/GenBank/DDBJ databases">
        <authorList>
            <consortium name="Lawrence Berkeley National Laboratory"/>
            <person name="Steindorff A."/>
            <person name="Hensen N."/>
            <person name="Bonometti L."/>
            <person name="Westerberg I."/>
            <person name="Brannstrom I.O."/>
            <person name="Guillou S."/>
            <person name="Cros-Aarteil S."/>
            <person name="Calhoun S."/>
            <person name="Haridas S."/>
            <person name="Kuo A."/>
            <person name="Mondo S."/>
            <person name="Pangilinan J."/>
            <person name="Riley R."/>
            <person name="Labutti K."/>
            <person name="Andreopoulos B."/>
            <person name="Lipzen A."/>
            <person name="Chen C."/>
            <person name="Yanf M."/>
            <person name="Daum C."/>
            <person name="Ng V."/>
            <person name="Clum A."/>
            <person name="Ohm R."/>
            <person name="Martin F."/>
            <person name="Silar P."/>
            <person name="Natvig D."/>
            <person name="Lalanne C."/>
            <person name="Gautier V."/>
            <person name="Ament-Velasquez S.L."/>
            <person name="Kruys A."/>
            <person name="Hutchinson M.I."/>
            <person name="Powell A.J."/>
            <person name="Barry K."/>
            <person name="Miller A.N."/>
            <person name="Grigoriev I.V."/>
            <person name="Debuchy R."/>
            <person name="Gladieux P."/>
            <person name="Thoren M.H."/>
            <person name="Johannesson H."/>
        </authorList>
    </citation>
    <scope>NUCLEOTIDE SEQUENCE</scope>
    <source>
        <strain evidence="3">PSN243</strain>
    </source>
</reference>
<feature type="coiled-coil region" evidence="1">
    <location>
        <begin position="535"/>
        <end position="589"/>
    </location>
</feature>
<feature type="region of interest" description="Disordered" evidence="2">
    <location>
        <begin position="19"/>
        <end position="227"/>
    </location>
</feature>
<feature type="compositionally biased region" description="Acidic residues" evidence="2">
    <location>
        <begin position="62"/>
        <end position="72"/>
    </location>
</feature>
<evidence type="ECO:0000313" key="3">
    <source>
        <dbReference type="EMBL" id="KAK4446879.1"/>
    </source>
</evidence>
<evidence type="ECO:0000313" key="4">
    <source>
        <dbReference type="Proteomes" id="UP001321760"/>
    </source>
</evidence>
<feature type="compositionally biased region" description="Basic and acidic residues" evidence="2">
    <location>
        <begin position="107"/>
        <end position="121"/>
    </location>
</feature>
<accession>A0AAV9GFH8</accession>
<feature type="compositionally biased region" description="Pro residues" evidence="2">
    <location>
        <begin position="177"/>
        <end position="186"/>
    </location>
</feature>
<name>A0AAV9GFH8_9PEZI</name>
<feature type="compositionally biased region" description="Basic residues" evidence="2">
    <location>
        <begin position="194"/>
        <end position="209"/>
    </location>
</feature>
<proteinExistence type="predicted"/>
<reference evidence="3" key="1">
    <citation type="journal article" date="2023" name="Mol. Phylogenet. Evol.">
        <title>Genome-scale phylogeny and comparative genomics of the fungal order Sordariales.</title>
        <authorList>
            <person name="Hensen N."/>
            <person name="Bonometti L."/>
            <person name="Westerberg I."/>
            <person name="Brannstrom I.O."/>
            <person name="Guillou S."/>
            <person name="Cros-Aarteil S."/>
            <person name="Calhoun S."/>
            <person name="Haridas S."/>
            <person name="Kuo A."/>
            <person name="Mondo S."/>
            <person name="Pangilinan J."/>
            <person name="Riley R."/>
            <person name="LaButti K."/>
            <person name="Andreopoulos B."/>
            <person name="Lipzen A."/>
            <person name="Chen C."/>
            <person name="Yan M."/>
            <person name="Daum C."/>
            <person name="Ng V."/>
            <person name="Clum A."/>
            <person name="Steindorff A."/>
            <person name="Ohm R.A."/>
            <person name="Martin F."/>
            <person name="Silar P."/>
            <person name="Natvig D.O."/>
            <person name="Lalanne C."/>
            <person name="Gautier V."/>
            <person name="Ament-Velasquez S.L."/>
            <person name="Kruys A."/>
            <person name="Hutchinson M.I."/>
            <person name="Powell A.J."/>
            <person name="Barry K."/>
            <person name="Miller A.N."/>
            <person name="Grigoriev I.V."/>
            <person name="Debuchy R."/>
            <person name="Gladieux P."/>
            <person name="Hiltunen Thoren M."/>
            <person name="Johannesson H."/>
        </authorList>
    </citation>
    <scope>NUCLEOTIDE SEQUENCE</scope>
    <source>
        <strain evidence="3">PSN243</strain>
    </source>
</reference>
<keyword evidence="4" id="KW-1185">Reference proteome</keyword>
<gene>
    <name evidence="3" type="ORF">QBC34DRAFT_496484</name>
</gene>
<evidence type="ECO:0000256" key="2">
    <source>
        <dbReference type="SAM" id="MobiDB-lite"/>
    </source>
</evidence>
<feature type="compositionally biased region" description="Polar residues" evidence="2">
    <location>
        <begin position="47"/>
        <end position="56"/>
    </location>
</feature>